<dbReference type="PANTHER" id="PTHR46732">
    <property type="entry name" value="ATP-DEPENDENT PROTEASE LA (LON) DOMAIN PROTEIN"/>
    <property type="match status" value="1"/>
</dbReference>
<organism evidence="2">
    <name type="scientific">marine metagenome</name>
    <dbReference type="NCBI Taxonomy" id="408172"/>
    <lineage>
        <taxon>unclassified sequences</taxon>
        <taxon>metagenomes</taxon>
        <taxon>ecological metagenomes</taxon>
    </lineage>
</organism>
<dbReference type="Pfam" id="PF02190">
    <property type="entry name" value="LON_substr_bdg"/>
    <property type="match status" value="1"/>
</dbReference>
<evidence type="ECO:0000313" key="2">
    <source>
        <dbReference type="EMBL" id="SVB79987.1"/>
    </source>
</evidence>
<evidence type="ECO:0000259" key="1">
    <source>
        <dbReference type="PROSITE" id="PS51787"/>
    </source>
</evidence>
<protein>
    <recommendedName>
        <fullName evidence="1">Lon N-terminal domain-containing protein</fullName>
    </recommendedName>
</protein>
<dbReference type="PROSITE" id="PS51787">
    <property type="entry name" value="LON_N"/>
    <property type="match status" value="1"/>
</dbReference>
<name>A0A382GZ51_9ZZZZ</name>
<feature type="domain" description="Lon N-terminal" evidence="1">
    <location>
        <begin position="3"/>
        <end position="200"/>
    </location>
</feature>
<dbReference type="InterPro" id="IPR003111">
    <property type="entry name" value="Lon_prtase_N"/>
</dbReference>
<dbReference type="InterPro" id="IPR015947">
    <property type="entry name" value="PUA-like_sf"/>
</dbReference>
<reference evidence="2" key="1">
    <citation type="submission" date="2018-05" db="EMBL/GenBank/DDBJ databases">
        <authorList>
            <person name="Lanie J.A."/>
            <person name="Ng W.-L."/>
            <person name="Kazmierczak K.M."/>
            <person name="Andrzejewski T.M."/>
            <person name="Davidsen T.M."/>
            <person name="Wayne K.J."/>
            <person name="Tettelin H."/>
            <person name="Glass J.I."/>
            <person name="Rusch D."/>
            <person name="Podicherti R."/>
            <person name="Tsui H.-C.T."/>
            <person name="Winkler M.E."/>
        </authorList>
    </citation>
    <scope>NUCLEOTIDE SEQUENCE</scope>
</reference>
<dbReference type="Gene3D" id="2.30.130.40">
    <property type="entry name" value="LON domain-like"/>
    <property type="match status" value="1"/>
</dbReference>
<accession>A0A382GZ51</accession>
<proteinExistence type="predicted"/>
<dbReference type="EMBL" id="UINC01058101">
    <property type="protein sequence ID" value="SVB79987.1"/>
    <property type="molecule type" value="Genomic_DNA"/>
</dbReference>
<dbReference type="AlphaFoldDB" id="A0A382GZ51"/>
<sequence length="219" mass="25313">MIIPLFPLPTTVFFPNTSLPLHIFEPRYRSMVADALNEEREIGMILLKPGWEIDYQGTPEIRTIGCAGKISSHSQLPEGKYNILLSGLYRFRILSEVEGKLYRQAQVEILKEVNNQDLATEPSPIKEKLTKIMRIYLKNFPEGTKIEELLSLKNCKGLAEFVDKLTYQFDLSASKMQEFLEQQDVQKRADSLHTLIQFKNQLARISKNMKDREVNFSMN</sequence>
<dbReference type="PANTHER" id="PTHR46732:SF8">
    <property type="entry name" value="ATP-DEPENDENT PROTEASE LA (LON) DOMAIN PROTEIN"/>
    <property type="match status" value="1"/>
</dbReference>
<dbReference type="SUPFAM" id="SSF88697">
    <property type="entry name" value="PUA domain-like"/>
    <property type="match status" value="1"/>
</dbReference>
<dbReference type="SMART" id="SM00464">
    <property type="entry name" value="LON"/>
    <property type="match status" value="1"/>
</dbReference>
<dbReference type="InterPro" id="IPR046336">
    <property type="entry name" value="Lon_prtase_N_sf"/>
</dbReference>
<gene>
    <name evidence="2" type="ORF">METZ01_LOCUS232841</name>
</gene>